<sequence length="100" mass="11192">MNPIDRRRLASCAVPGTKLSKHAALRSQQRSMSPDIIDAVIDFGKERHACGGCFSYSFTDRTWRRFVDAMGPAARRLERARSAYVIVADNGLVVTAAWRH</sequence>
<keyword evidence="2" id="KW-1185">Reference proteome</keyword>
<dbReference type="EMBL" id="JAAVJH010000020">
    <property type="protein sequence ID" value="NJR80535.1"/>
    <property type="molecule type" value="Genomic_DNA"/>
</dbReference>
<organism evidence="1 2">
    <name type="scientific">Sphingomonas corticis</name>
    <dbReference type="NCBI Taxonomy" id="2722791"/>
    <lineage>
        <taxon>Bacteria</taxon>
        <taxon>Pseudomonadati</taxon>
        <taxon>Pseudomonadota</taxon>
        <taxon>Alphaproteobacteria</taxon>
        <taxon>Sphingomonadales</taxon>
        <taxon>Sphingomonadaceae</taxon>
        <taxon>Sphingomonas</taxon>
    </lineage>
</organism>
<dbReference type="RefSeq" id="WP_168136088.1">
    <property type="nucleotide sequence ID" value="NZ_JAAVJH010000020.1"/>
</dbReference>
<evidence type="ECO:0000313" key="1">
    <source>
        <dbReference type="EMBL" id="NJR80535.1"/>
    </source>
</evidence>
<protein>
    <recommendedName>
        <fullName evidence="3">DUF4258 domain-containing protein</fullName>
    </recommendedName>
</protein>
<reference evidence="1 2" key="1">
    <citation type="submission" date="2020-03" db="EMBL/GenBank/DDBJ databases">
        <authorList>
            <person name="Wang L."/>
            <person name="He N."/>
            <person name="Li Y."/>
            <person name="Fang Y."/>
            <person name="Zhang F."/>
        </authorList>
    </citation>
    <scope>NUCLEOTIDE SEQUENCE [LARGE SCALE GENOMIC DNA]</scope>
    <source>
        <strain evidence="1 2">36D10-4-7</strain>
    </source>
</reference>
<accession>A0ABX1CRF3</accession>
<evidence type="ECO:0008006" key="3">
    <source>
        <dbReference type="Google" id="ProtNLM"/>
    </source>
</evidence>
<comment type="caution">
    <text evidence="1">The sequence shown here is derived from an EMBL/GenBank/DDBJ whole genome shotgun (WGS) entry which is preliminary data.</text>
</comment>
<dbReference type="Proteomes" id="UP000732399">
    <property type="component" value="Unassembled WGS sequence"/>
</dbReference>
<evidence type="ECO:0000313" key="2">
    <source>
        <dbReference type="Proteomes" id="UP000732399"/>
    </source>
</evidence>
<name>A0ABX1CRF3_9SPHN</name>
<gene>
    <name evidence="1" type="ORF">HBH26_18315</name>
</gene>
<proteinExistence type="predicted"/>